<keyword evidence="1" id="KW-0677">Repeat</keyword>
<protein>
    <submittedName>
        <fullName evidence="5">Uncharacterized protein</fullName>
    </submittedName>
</protein>
<evidence type="ECO:0000256" key="1">
    <source>
        <dbReference type="ARBA" id="ARBA00022737"/>
    </source>
</evidence>
<dbReference type="InterPro" id="IPR019734">
    <property type="entry name" value="TPR_rpt"/>
</dbReference>
<proteinExistence type="predicted"/>
<dbReference type="InterPro" id="IPR011990">
    <property type="entry name" value="TPR-like_helical_dom_sf"/>
</dbReference>
<dbReference type="PANTHER" id="PTHR44943">
    <property type="entry name" value="CELLULOSE SYNTHASE OPERON PROTEIN C"/>
    <property type="match status" value="1"/>
</dbReference>
<dbReference type="PANTHER" id="PTHR44943:SF4">
    <property type="entry name" value="TPR REPEAT-CONTAINING PROTEIN MJ0798"/>
    <property type="match status" value="1"/>
</dbReference>
<dbReference type="AlphaFoldDB" id="A0A6B2LBP8"/>
<dbReference type="SMART" id="SM00028">
    <property type="entry name" value="TPR"/>
    <property type="match status" value="3"/>
</dbReference>
<feature type="repeat" description="TPR" evidence="3">
    <location>
        <begin position="58"/>
        <end position="91"/>
    </location>
</feature>
<feature type="repeat" description="TPR" evidence="3">
    <location>
        <begin position="24"/>
        <end position="57"/>
    </location>
</feature>
<feature type="region of interest" description="Disordered" evidence="4">
    <location>
        <begin position="179"/>
        <end position="198"/>
    </location>
</feature>
<evidence type="ECO:0000256" key="4">
    <source>
        <dbReference type="SAM" id="MobiDB-lite"/>
    </source>
</evidence>
<evidence type="ECO:0000256" key="3">
    <source>
        <dbReference type="PROSITE-ProRule" id="PRU00339"/>
    </source>
</evidence>
<evidence type="ECO:0000313" key="5">
    <source>
        <dbReference type="EMBL" id="NDV34446.1"/>
    </source>
</evidence>
<dbReference type="Pfam" id="PF13414">
    <property type="entry name" value="TPR_11"/>
    <property type="match status" value="1"/>
</dbReference>
<name>A0A6B2LBP8_9EUKA</name>
<dbReference type="Gene3D" id="1.25.40.10">
    <property type="entry name" value="Tetratricopeptide repeat domain"/>
    <property type="match status" value="1"/>
</dbReference>
<dbReference type="PROSITE" id="PS50005">
    <property type="entry name" value="TPR"/>
    <property type="match status" value="2"/>
</dbReference>
<dbReference type="EMBL" id="GIBP01005477">
    <property type="protein sequence ID" value="NDV34446.1"/>
    <property type="molecule type" value="Transcribed_RNA"/>
</dbReference>
<dbReference type="PROSITE" id="PS50293">
    <property type="entry name" value="TPR_REGION"/>
    <property type="match status" value="2"/>
</dbReference>
<organism evidence="5">
    <name type="scientific">Arcella intermedia</name>
    <dbReference type="NCBI Taxonomy" id="1963864"/>
    <lineage>
        <taxon>Eukaryota</taxon>
        <taxon>Amoebozoa</taxon>
        <taxon>Tubulinea</taxon>
        <taxon>Elardia</taxon>
        <taxon>Arcellinida</taxon>
        <taxon>Sphaerothecina</taxon>
        <taxon>Arcellidae</taxon>
        <taxon>Arcella</taxon>
    </lineage>
</organism>
<dbReference type="Pfam" id="PF00515">
    <property type="entry name" value="TPR_1"/>
    <property type="match status" value="1"/>
</dbReference>
<dbReference type="InterPro" id="IPR051685">
    <property type="entry name" value="Ycf3/AcsC/BcsC/TPR_MFPF"/>
</dbReference>
<sequence length="286" mass="33199">MERKRFAEAYDCFQQAVLKNPRNPAIWNNKGIALHHLGRYEESLYCFNEAIRLEPKNPSAYHNKGYLLKEINQCEESIQSFDEALKLDPDNPNAWLSKGVCFRYLKNIPEARKCYETARELNEKKQTDSDELPLFDLKKVPHLSPTKQDYPSYIPKGSPIELETKPYHPNSNPYKYAHSVPSHPLASPNFPDPNSYHPDKATTTAANIYFQRKEYPNTYGEDFPGSEALKKKVKPEKPTHYIPRLWTPQQILDAMGPDGPPVKVEPVYYPDNYPNFEKDFKFTKDK</sequence>
<evidence type="ECO:0000256" key="2">
    <source>
        <dbReference type="ARBA" id="ARBA00022803"/>
    </source>
</evidence>
<accession>A0A6B2LBP8</accession>
<reference evidence="5" key="1">
    <citation type="journal article" date="2020" name="J. Eukaryot. Microbiol.">
        <title>De novo Sequencing, Assembly and Annotation of the Transcriptome for the Free-Living Testate Amoeba Arcella intermedia.</title>
        <authorList>
            <person name="Ribeiro G.M."/>
            <person name="Porfirio-Sousa A.L."/>
            <person name="Maurer-Alcala X.X."/>
            <person name="Katz L.A."/>
            <person name="Lahr D.J.G."/>
        </authorList>
    </citation>
    <scope>NUCLEOTIDE SEQUENCE</scope>
</reference>
<dbReference type="SUPFAM" id="SSF48452">
    <property type="entry name" value="TPR-like"/>
    <property type="match status" value="1"/>
</dbReference>
<keyword evidence="2 3" id="KW-0802">TPR repeat</keyword>